<evidence type="ECO:0000256" key="1">
    <source>
        <dbReference type="SAM" id="MobiDB-lite"/>
    </source>
</evidence>
<evidence type="ECO:0000256" key="2">
    <source>
        <dbReference type="SAM" id="SignalP"/>
    </source>
</evidence>
<feature type="compositionally biased region" description="Polar residues" evidence="1">
    <location>
        <begin position="655"/>
        <end position="666"/>
    </location>
</feature>
<proteinExistence type="predicted"/>
<feature type="chain" id="PRO_5045736121" description="Hydrazine synthase alpha subunit middle domain-containing protein" evidence="2">
    <location>
        <begin position="27"/>
        <end position="757"/>
    </location>
</feature>
<keyword evidence="2" id="KW-0732">Signal</keyword>
<dbReference type="Pfam" id="PF18582">
    <property type="entry name" value="HZS_alpha"/>
    <property type="match status" value="1"/>
</dbReference>
<keyword evidence="5" id="KW-1185">Reference proteome</keyword>
<organism evidence="4 5">
    <name type="scientific">Sphaerotilus uruguayifluvii</name>
    <dbReference type="NCBI Taxonomy" id="2735897"/>
    <lineage>
        <taxon>Bacteria</taxon>
        <taxon>Pseudomonadati</taxon>
        <taxon>Pseudomonadota</taxon>
        <taxon>Betaproteobacteria</taxon>
        <taxon>Burkholderiales</taxon>
        <taxon>Sphaerotilaceae</taxon>
        <taxon>Sphaerotilus</taxon>
    </lineage>
</organism>
<name>A0ABX2G5B1_9BURK</name>
<evidence type="ECO:0000313" key="5">
    <source>
        <dbReference type="Proteomes" id="UP001516061"/>
    </source>
</evidence>
<sequence length="757" mass="80960">MSLPFSMHRRHAALALALCQIATLSACGGGDAAVAEADAAETTSAQALAGGRTVTQSAAAAAAAATGTTTTGTTTTVAAAATGTLKNPILFVTQVPFTTSVDMATRLATFANHIPQIQVAPRGGDLMIRYPDGTLRNLTKEAGFGMDGLQGDKAIAVREPSVHWSGTKALISMVVGAPTRQYYDVDAKWQIFEVTGLAKGSAVKITRVANQPAAYNNVSPFYGTDDRILFTSDRPRGGEAHLYPQLDEYESTPTNTGIWRLNPATAELKLLNHAVSGAFTPIIDSAGRIVFTRWDHLKRDQNTSGLGGVNYASEASGAARLASASEVFPEPLTSSTSSYGTVNGHDYNLFSPWHMNEDGTGEETLNHIGRHELEPTLFTRSFAGDSALYDYYSAGFTANKKTIRHDGGIYQIREDPLKPGTFYAVYGREFNELGASQIVRFNGGVGMNAEQIAFTDASDPTLAVGRYRSPTPLADGQMVASYAPSVTVGAFQNTRFTVRLLDYNATTGQYGAGTSLTGGITKSVSWWDPDTKKSYSGPLWELDPVEVVARTRPAMKVESAMAAPEKAILTEEGISETALRTWLKANNLALIVTRNQTARDRADKQQPYNLQVPGGTKTVGNSGKVYDIAHYQILEADSVRGYTSRPGRRPIAQPMASTVTAKNVPNTSGPAGSVKIAADGSTAAFVPANRAVTWQTTDTVGTPIVRERVWITFQPGEVRVCASCHGINKTDQAGRAAPTNKPEALRALVRYWNTLPK</sequence>
<feature type="signal peptide" evidence="2">
    <location>
        <begin position="1"/>
        <end position="26"/>
    </location>
</feature>
<dbReference type="InterPro" id="IPR040698">
    <property type="entry name" value="HZS_alpha_mid"/>
</dbReference>
<dbReference type="EMBL" id="JABSNM010000009">
    <property type="protein sequence ID" value="NRT56589.1"/>
    <property type="molecule type" value="Genomic_DNA"/>
</dbReference>
<comment type="caution">
    <text evidence="4">The sequence shown here is derived from an EMBL/GenBank/DDBJ whole genome shotgun (WGS) entry which is preliminary data.</text>
</comment>
<evidence type="ECO:0000313" key="4">
    <source>
        <dbReference type="EMBL" id="NRT56589.1"/>
    </source>
</evidence>
<accession>A0ABX2G5B1</accession>
<dbReference type="Proteomes" id="UP001516061">
    <property type="component" value="Unassembled WGS sequence"/>
</dbReference>
<dbReference type="RefSeq" id="WP_173805605.1">
    <property type="nucleotide sequence ID" value="NZ_JABSNM010000009.1"/>
</dbReference>
<protein>
    <recommendedName>
        <fullName evidence="3">Hydrazine synthase alpha subunit middle domain-containing protein</fullName>
    </recommendedName>
</protein>
<feature type="domain" description="Hydrazine synthase alpha subunit middle" evidence="3">
    <location>
        <begin position="671"/>
        <end position="725"/>
    </location>
</feature>
<reference evidence="4 5" key="1">
    <citation type="submission" date="2020-05" db="EMBL/GenBank/DDBJ databases">
        <title>Genomic Encyclopedia of Type Strains, Phase IV (KMG-V): Genome sequencing to study the core and pangenomes of soil and plant-associated prokaryotes.</title>
        <authorList>
            <person name="Whitman W."/>
        </authorList>
    </citation>
    <scope>NUCLEOTIDE SEQUENCE [LARGE SCALE GENOMIC DNA]</scope>
    <source>
        <strain evidence="4 5">C29</strain>
    </source>
</reference>
<feature type="region of interest" description="Disordered" evidence="1">
    <location>
        <begin position="642"/>
        <end position="666"/>
    </location>
</feature>
<gene>
    <name evidence="4" type="ORF">HNQ01_002332</name>
</gene>
<evidence type="ECO:0000259" key="3">
    <source>
        <dbReference type="Pfam" id="PF18582"/>
    </source>
</evidence>